<dbReference type="Pfam" id="PF00440">
    <property type="entry name" value="TetR_N"/>
    <property type="match status" value="1"/>
</dbReference>
<dbReference type="InterPro" id="IPR050624">
    <property type="entry name" value="HTH-type_Tx_Regulator"/>
</dbReference>
<feature type="domain" description="HTH tetR-type" evidence="3">
    <location>
        <begin position="1"/>
        <end position="61"/>
    </location>
</feature>
<evidence type="ECO:0000313" key="4">
    <source>
        <dbReference type="EMBL" id="ATC85631.1"/>
    </source>
</evidence>
<proteinExistence type="predicted"/>
<dbReference type="PROSITE" id="PS50977">
    <property type="entry name" value="HTH_TETR_2"/>
    <property type="match status" value="1"/>
</dbReference>
<dbReference type="SUPFAM" id="SSF46689">
    <property type="entry name" value="Homeodomain-like"/>
    <property type="match status" value="1"/>
</dbReference>
<dbReference type="PANTHER" id="PTHR43479:SF12">
    <property type="entry name" value="TRANSCRIPTIONAL REGULATORY PROTEIN"/>
    <property type="match status" value="1"/>
</dbReference>
<dbReference type="OrthoDB" id="8770705at2"/>
<evidence type="ECO:0000256" key="2">
    <source>
        <dbReference type="PROSITE-ProRule" id="PRU00335"/>
    </source>
</evidence>
<dbReference type="PANTHER" id="PTHR43479">
    <property type="entry name" value="ACREF/ENVCD OPERON REPRESSOR-RELATED"/>
    <property type="match status" value="1"/>
</dbReference>
<gene>
    <name evidence="4" type="ORF">PARC_a0950</name>
</gene>
<dbReference type="AlphaFoldDB" id="A0A290S3Q3"/>
<protein>
    <recommendedName>
        <fullName evidence="3">HTH tetR-type domain-containing protein</fullName>
    </recommendedName>
</protein>
<sequence length="230" mass="26783">MNTKDKIIHTSILLFNENGERAITTNHIASNLGMSPGNLYYHFKNKEDIIRHIFALYRDHLNTHFKPINKDDDAFNHLTAYLDSLFELMWRYHFFYDNLGDILSRDADLKQAYIDFQLELLEQVRKIILGLRDSEMIAIDEQDVIDLAHTLKLTVSFWTPYIKARRPSGTLAEQDIYHGILKVLTLFRAYSTDKSIDKMNLLREKYTELAQQALGPVDLSGLKFVQSRGN</sequence>
<reference evidence="4 5" key="1">
    <citation type="journal article" date="2012" name="J. Bacteriol.">
        <title>Genome sequences of type strains of seven species of the marine bacterium Pseudoalteromonas.</title>
        <authorList>
            <person name="Xie B.B."/>
            <person name="Shu Y.L."/>
            <person name="Qin Q.L."/>
            <person name="Rong J.C."/>
            <person name="Zhang X.Y."/>
            <person name="Chen X.L."/>
            <person name="Shi M."/>
            <person name="He H.L."/>
            <person name="Zhou B.C."/>
            <person name="Zhang Y.Z."/>
        </authorList>
    </citation>
    <scope>NUCLEOTIDE SEQUENCE [LARGE SCALE GENOMIC DNA]</scope>
    <source>
        <strain evidence="4 5">A 37-1-2</strain>
    </source>
</reference>
<accession>A0A290S3Q3</accession>
<dbReference type="InterPro" id="IPR001647">
    <property type="entry name" value="HTH_TetR"/>
</dbReference>
<dbReference type="InterPro" id="IPR009057">
    <property type="entry name" value="Homeodomain-like_sf"/>
</dbReference>
<evidence type="ECO:0000256" key="1">
    <source>
        <dbReference type="ARBA" id="ARBA00023125"/>
    </source>
</evidence>
<organism evidence="4 5">
    <name type="scientific">Pseudoalteromonas arctica A 37-1-2</name>
    <dbReference type="NCBI Taxonomy" id="1117313"/>
    <lineage>
        <taxon>Bacteria</taxon>
        <taxon>Pseudomonadati</taxon>
        <taxon>Pseudomonadota</taxon>
        <taxon>Gammaproteobacteria</taxon>
        <taxon>Alteromonadales</taxon>
        <taxon>Pseudoalteromonadaceae</taxon>
        <taxon>Pseudoalteromonas</taxon>
    </lineage>
</organism>
<dbReference type="Proteomes" id="UP000016505">
    <property type="component" value="Chromosome I"/>
</dbReference>
<dbReference type="Gene3D" id="1.10.357.10">
    <property type="entry name" value="Tetracycline Repressor, domain 2"/>
    <property type="match status" value="1"/>
</dbReference>
<dbReference type="Pfam" id="PF13972">
    <property type="entry name" value="TetR"/>
    <property type="match status" value="1"/>
</dbReference>
<name>A0A290S3Q3_9GAMM</name>
<dbReference type="KEGG" id="part:PARC_a0950"/>
<dbReference type="RefSeq" id="WP_050576434.1">
    <property type="nucleotide sequence ID" value="NZ_CP011025.1"/>
</dbReference>
<feature type="DNA-binding region" description="H-T-H motif" evidence="2">
    <location>
        <begin position="24"/>
        <end position="43"/>
    </location>
</feature>
<evidence type="ECO:0000259" key="3">
    <source>
        <dbReference type="PROSITE" id="PS50977"/>
    </source>
</evidence>
<dbReference type="GO" id="GO:0003677">
    <property type="term" value="F:DNA binding"/>
    <property type="evidence" value="ECO:0007669"/>
    <property type="project" value="UniProtKB-UniRule"/>
</dbReference>
<keyword evidence="1 2" id="KW-0238">DNA-binding</keyword>
<dbReference type="PRINTS" id="PR00455">
    <property type="entry name" value="HTHTETR"/>
</dbReference>
<dbReference type="EMBL" id="CP011025">
    <property type="protein sequence ID" value="ATC85631.1"/>
    <property type="molecule type" value="Genomic_DNA"/>
</dbReference>
<evidence type="ECO:0000313" key="5">
    <source>
        <dbReference type="Proteomes" id="UP000016505"/>
    </source>
</evidence>
<dbReference type="InterPro" id="IPR025722">
    <property type="entry name" value="TetR"/>
</dbReference>